<gene>
    <name evidence="1" type="ORF">OUZ56_022589</name>
</gene>
<protein>
    <submittedName>
        <fullName evidence="1">Uncharacterized protein</fullName>
    </submittedName>
</protein>
<sequence length="67" mass="7713">MVKASPWKSLTYRRGLSHTTNAMGNIEFLKLDTDQHMQIIEKKKKKSKCLTIDCLTSNGAWHHSQIL</sequence>
<name>A0ABR0AWV2_9CRUS</name>
<accession>A0ABR0AWV2</accession>
<proteinExistence type="predicted"/>
<organism evidence="1 2">
    <name type="scientific">Daphnia magna</name>
    <dbReference type="NCBI Taxonomy" id="35525"/>
    <lineage>
        <taxon>Eukaryota</taxon>
        <taxon>Metazoa</taxon>
        <taxon>Ecdysozoa</taxon>
        <taxon>Arthropoda</taxon>
        <taxon>Crustacea</taxon>
        <taxon>Branchiopoda</taxon>
        <taxon>Diplostraca</taxon>
        <taxon>Cladocera</taxon>
        <taxon>Anomopoda</taxon>
        <taxon>Daphniidae</taxon>
        <taxon>Daphnia</taxon>
    </lineage>
</organism>
<keyword evidence="2" id="KW-1185">Reference proteome</keyword>
<dbReference type="Proteomes" id="UP001234178">
    <property type="component" value="Unassembled WGS sequence"/>
</dbReference>
<evidence type="ECO:0000313" key="1">
    <source>
        <dbReference type="EMBL" id="KAK4029617.1"/>
    </source>
</evidence>
<reference evidence="1 2" key="1">
    <citation type="journal article" date="2023" name="Nucleic Acids Res.">
        <title>The hologenome of Daphnia magna reveals possible DNA methylation and microbiome-mediated evolution of the host genome.</title>
        <authorList>
            <person name="Chaturvedi A."/>
            <person name="Li X."/>
            <person name="Dhandapani V."/>
            <person name="Marshall H."/>
            <person name="Kissane S."/>
            <person name="Cuenca-Cambronero M."/>
            <person name="Asole G."/>
            <person name="Calvet F."/>
            <person name="Ruiz-Romero M."/>
            <person name="Marangio P."/>
            <person name="Guigo R."/>
            <person name="Rago D."/>
            <person name="Mirbahai L."/>
            <person name="Eastwood N."/>
            <person name="Colbourne J.K."/>
            <person name="Zhou J."/>
            <person name="Mallon E."/>
            <person name="Orsini L."/>
        </authorList>
    </citation>
    <scope>NUCLEOTIDE SEQUENCE [LARGE SCALE GENOMIC DNA]</scope>
    <source>
        <strain evidence="1">LRV0_1</strain>
    </source>
</reference>
<dbReference type="EMBL" id="JAOYFB010000039">
    <property type="protein sequence ID" value="KAK4029617.1"/>
    <property type="molecule type" value="Genomic_DNA"/>
</dbReference>
<comment type="caution">
    <text evidence="1">The sequence shown here is derived from an EMBL/GenBank/DDBJ whole genome shotgun (WGS) entry which is preliminary data.</text>
</comment>
<evidence type="ECO:0000313" key="2">
    <source>
        <dbReference type="Proteomes" id="UP001234178"/>
    </source>
</evidence>